<dbReference type="InParanoid" id="D5GDC9"/>
<dbReference type="EMBL" id="FN430142">
    <property type="protein sequence ID" value="CAZ82522.1"/>
    <property type="molecule type" value="Genomic_DNA"/>
</dbReference>
<evidence type="ECO:0000313" key="2">
    <source>
        <dbReference type="EMBL" id="CAZ82522.1"/>
    </source>
</evidence>
<dbReference type="RefSeq" id="XP_002838331.1">
    <property type="nucleotide sequence ID" value="XM_002838285.1"/>
</dbReference>
<dbReference type="Proteomes" id="UP000006911">
    <property type="component" value="Unassembled WGS sequence"/>
</dbReference>
<dbReference type="KEGG" id="tml:GSTUM_00006152001"/>
<dbReference type="AlphaFoldDB" id="D5GDC9"/>
<feature type="region of interest" description="Disordered" evidence="1">
    <location>
        <begin position="1"/>
        <end position="21"/>
    </location>
</feature>
<evidence type="ECO:0000256" key="1">
    <source>
        <dbReference type="SAM" id="MobiDB-lite"/>
    </source>
</evidence>
<accession>D5GDC9</accession>
<dbReference type="HOGENOM" id="CLU_1961185_0_0_1"/>
<organism evidence="2 3">
    <name type="scientific">Tuber melanosporum (strain Mel28)</name>
    <name type="common">Perigord black truffle</name>
    <dbReference type="NCBI Taxonomy" id="656061"/>
    <lineage>
        <taxon>Eukaryota</taxon>
        <taxon>Fungi</taxon>
        <taxon>Dikarya</taxon>
        <taxon>Ascomycota</taxon>
        <taxon>Pezizomycotina</taxon>
        <taxon>Pezizomycetes</taxon>
        <taxon>Pezizales</taxon>
        <taxon>Tuberaceae</taxon>
        <taxon>Tuber</taxon>
    </lineage>
</organism>
<reference evidence="2 3" key="1">
    <citation type="journal article" date="2010" name="Nature">
        <title>Perigord black truffle genome uncovers evolutionary origins and mechanisms of symbiosis.</title>
        <authorList>
            <person name="Martin F."/>
            <person name="Kohler A."/>
            <person name="Murat C."/>
            <person name="Balestrini R."/>
            <person name="Coutinho P.M."/>
            <person name="Jaillon O."/>
            <person name="Montanini B."/>
            <person name="Morin E."/>
            <person name="Noel B."/>
            <person name="Percudani R."/>
            <person name="Porcel B."/>
            <person name="Rubini A."/>
            <person name="Amicucci A."/>
            <person name="Amselem J."/>
            <person name="Anthouard V."/>
            <person name="Arcioni S."/>
            <person name="Artiguenave F."/>
            <person name="Aury J.M."/>
            <person name="Ballario P."/>
            <person name="Bolchi A."/>
            <person name="Brenna A."/>
            <person name="Brun A."/>
            <person name="Buee M."/>
            <person name="Cantarel B."/>
            <person name="Chevalier G."/>
            <person name="Couloux A."/>
            <person name="Da Silva C."/>
            <person name="Denoeud F."/>
            <person name="Duplessis S."/>
            <person name="Ghignone S."/>
            <person name="Hilselberger B."/>
            <person name="Iotti M."/>
            <person name="Marcais B."/>
            <person name="Mello A."/>
            <person name="Miranda M."/>
            <person name="Pacioni G."/>
            <person name="Quesneville H."/>
            <person name="Riccioni C."/>
            <person name="Ruotolo R."/>
            <person name="Splivallo R."/>
            <person name="Stocchi V."/>
            <person name="Tisserant E."/>
            <person name="Viscomi A.R."/>
            <person name="Zambonelli A."/>
            <person name="Zampieri E."/>
            <person name="Henrissat B."/>
            <person name="Lebrun M.H."/>
            <person name="Paolocci F."/>
            <person name="Bonfante P."/>
            <person name="Ottonello S."/>
            <person name="Wincker P."/>
        </authorList>
    </citation>
    <scope>NUCLEOTIDE SEQUENCE [LARGE SCALE GENOMIC DNA]</scope>
    <source>
        <strain evidence="2 3">Mel28</strain>
    </source>
</reference>
<keyword evidence="3" id="KW-1185">Reference proteome</keyword>
<name>D5GDC9_TUBMM</name>
<protein>
    <submittedName>
        <fullName evidence="2">(Perigord truffle) hypothetical protein</fullName>
    </submittedName>
</protein>
<evidence type="ECO:0000313" key="3">
    <source>
        <dbReference type="Proteomes" id="UP000006911"/>
    </source>
</evidence>
<gene>
    <name evidence="2" type="ORF">GSTUM_00006152001</name>
</gene>
<sequence>MPDGRTRLQPPAALRTRTSDERYHSHRYTSVRKHPKYWRCVLPLLRERRAYKLYEVRCITGIRKPPPIHTFPLSISTPVGESRLLIARSLCSGTWAWMKESENLWWWQSTSSDTVGRWMGSAERNTGL</sequence>
<dbReference type="GeneID" id="9183986"/>
<proteinExistence type="predicted"/>